<accession>H5XP65</accession>
<protein>
    <submittedName>
        <fullName evidence="1">Uncharacterized protein</fullName>
    </submittedName>
</protein>
<sequence length="238" mass="27035">MSVTFDLDRATTDFAQQIQDLLDSVLPPLREADPEERRLKVIRKREWRVIRPGSAEKAGSIRLLNDGVHVADLHLYYWCAPDHADSHLAVRKSSFEVRSLQEGTPLLRLDYLHDAHSVPAAHWNVHAERGAASVLLARCNPKHKGLLSQVHIPVGGTRYRPCLEDFLEMLLREFDFDACPHWEDAVRAGRRRWRLLQTRSVVRDSPDTAAAVLEKLGYTVIPPPEGARAANDDALYER</sequence>
<gene>
    <name evidence="1" type="ORF">SaccyDRAFT_4983</name>
</gene>
<keyword evidence="2" id="KW-1185">Reference proteome</keyword>
<dbReference type="STRING" id="882082.SaccyDRAFT_4983"/>
<dbReference type="Proteomes" id="UP000002791">
    <property type="component" value="Chromosome"/>
</dbReference>
<dbReference type="OrthoDB" id="4086179at2"/>
<dbReference type="EMBL" id="CM001440">
    <property type="protein sequence ID" value="EHR63778.1"/>
    <property type="molecule type" value="Genomic_DNA"/>
</dbReference>
<proteinExistence type="predicted"/>
<dbReference type="eggNOG" id="ENOG50341VT">
    <property type="taxonomic scope" value="Bacteria"/>
</dbReference>
<dbReference type="AlphaFoldDB" id="H5XP65"/>
<evidence type="ECO:0000313" key="2">
    <source>
        <dbReference type="Proteomes" id="UP000002791"/>
    </source>
</evidence>
<dbReference type="HOGENOM" id="CLU_086928_0_0_11"/>
<name>H5XP65_9PSEU</name>
<evidence type="ECO:0000313" key="1">
    <source>
        <dbReference type="EMBL" id="EHR63778.1"/>
    </source>
</evidence>
<organism evidence="1 2">
    <name type="scientific">Saccharomonospora cyanea NA-134</name>
    <dbReference type="NCBI Taxonomy" id="882082"/>
    <lineage>
        <taxon>Bacteria</taxon>
        <taxon>Bacillati</taxon>
        <taxon>Actinomycetota</taxon>
        <taxon>Actinomycetes</taxon>
        <taxon>Pseudonocardiales</taxon>
        <taxon>Pseudonocardiaceae</taxon>
        <taxon>Saccharomonospora</taxon>
    </lineage>
</organism>
<reference evidence="1 2" key="1">
    <citation type="submission" date="2011-11" db="EMBL/GenBank/DDBJ databases">
        <title>The Noncontiguous Finished sequence of Saccharomonospora cyanea NA-134.</title>
        <authorList>
            <consortium name="US DOE Joint Genome Institute"/>
            <person name="Lucas S."/>
            <person name="Han J."/>
            <person name="Lapidus A."/>
            <person name="Cheng J.-F."/>
            <person name="Goodwin L."/>
            <person name="Pitluck S."/>
            <person name="Peters L."/>
            <person name="Ovchinnikova G."/>
            <person name="Lu M."/>
            <person name="Detter J.C."/>
            <person name="Han C."/>
            <person name="Tapia R."/>
            <person name="Land M."/>
            <person name="Hauser L."/>
            <person name="Kyrpides N."/>
            <person name="Ivanova N."/>
            <person name="Pagani I."/>
            <person name="Brambilla E.-M."/>
            <person name="Klenk H.-P."/>
            <person name="Woyke T."/>
        </authorList>
    </citation>
    <scope>NUCLEOTIDE SEQUENCE [LARGE SCALE GENOMIC DNA]</scope>
    <source>
        <strain evidence="1 2">NA-134</strain>
    </source>
</reference>